<organism evidence="3 4">
    <name type="scientific">Auricularia subglabra (strain TFB-10046 / SS5)</name>
    <name type="common">White-rot fungus</name>
    <name type="synonym">Auricularia delicata (strain TFB10046)</name>
    <dbReference type="NCBI Taxonomy" id="717982"/>
    <lineage>
        <taxon>Eukaryota</taxon>
        <taxon>Fungi</taxon>
        <taxon>Dikarya</taxon>
        <taxon>Basidiomycota</taxon>
        <taxon>Agaricomycotina</taxon>
        <taxon>Agaricomycetes</taxon>
        <taxon>Auriculariales</taxon>
        <taxon>Auriculariaceae</taxon>
        <taxon>Auricularia</taxon>
    </lineage>
</organism>
<keyword evidence="4" id="KW-1185">Reference proteome</keyword>
<evidence type="ECO:0000259" key="1">
    <source>
        <dbReference type="Pfam" id="PF14033"/>
    </source>
</evidence>
<dbReference type="OMA" id="ETHKINC"/>
<dbReference type="Proteomes" id="UP000006514">
    <property type="component" value="Unassembled WGS sequence"/>
</dbReference>
<feature type="domain" description="DUF4246" evidence="2">
    <location>
        <begin position="6"/>
        <end position="62"/>
    </location>
</feature>
<dbReference type="InterPro" id="IPR049207">
    <property type="entry name" value="DUF4246_N"/>
</dbReference>
<evidence type="ECO:0000259" key="2">
    <source>
        <dbReference type="Pfam" id="PF21666"/>
    </source>
</evidence>
<dbReference type="InterPro" id="IPR049192">
    <property type="entry name" value="DUF4246_C"/>
</dbReference>
<dbReference type="AlphaFoldDB" id="J0LGJ4"/>
<reference evidence="4" key="1">
    <citation type="journal article" date="2012" name="Science">
        <title>The Paleozoic origin of enzymatic lignin decomposition reconstructed from 31 fungal genomes.</title>
        <authorList>
            <person name="Floudas D."/>
            <person name="Binder M."/>
            <person name="Riley R."/>
            <person name="Barry K."/>
            <person name="Blanchette R.A."/>
            <person name="Henrissat B."/>
            <person name="Martinez A.T."/>
            <person name="Otillar R."/>
            <person name="Spatafora J.W."/>
            <person name="Yadav J.S."/>
            <person name="Aerts A."/>
            <person name="Benoit I."/>
            <person name="Boyd A."/>
            <person name="Carlson A."/>
            <person name="Copeland A."/>
            <person name="Coutinho P.M."/>
            <person name="de Vries R.P."/>
            <person name="Ferreira P."/>
            <person name="Findley K."/>
            <person name="Foster B."/>
            <person name="Gaskell J."/>
            <person name="Glotzer D."/>
            <person name="Gorecki P."/>
            <person name="Heitman J."/>
            <person name="Hesse C."/>
            <person name="Hori C."/>
            <person name="Igarashi K."/>
            <person name="Jurgens J.A."/>
            <person name="Kallen N."/>
            <person name="Kersten P."/>
            <person name="Kohler A."/>
            <person name="Kuees U."/>
            <person name="Kumar T.K.A."/>
            <person name="Kuo A."/>
            <person name="LaButti K."/>
            <person name="Larrondo L.F."/>
            <person name="Lindquist E."/>
            <person name="Ling A."/>
            <person name="Lombard V."/>
            <person name="Lucas S."/>
            <person name="Lundell T."/>
            <person name="Martin R."/>
            <person name="McLaughlin D.J."/>
            <person name="Morgenstern I."/>
            <person name="Morin E."/>
            <person name="Murat C."/>
            <person name="Nagy L.G."/>
            <person name="Nolan M."/>
            <person name="Ohm R.A."/>
            <person name="Patyshakuliyeva A."/>
            <person name="Rokas A."/>
            <person name="Ruiz-Duenas F.J."/>
            <person name="Sabat G."/>
            <person name="Salamov A."/>
            <person name="Samejima M."/>
            <person name="Schmutz J."/>
            <person name="Slot J.C."/>
            <person name="St John F."/>
            <person name="Stenlid J."/>
            <person name="Sun H."/>
            <person name="Sun S."/>
            <person name="Syed K."/>
            <person name="Tsang A."/>
            <person name="Wiebenga A."/>
            <person name="Young D."/>
            <person name="Pisabarro A."/>
            <person name="Eastwood D.C."/>
            <person name="Martin F."/>
            <person name="Cullen D."/>
            <person name="Grigoriev I.V."/>
            <person name="Hibbett D.S."/>
        </authorList>
    </citation>
    <scope>NUCLEOTIDE SEQUENCE [LARGE SCALE GENOMIC DNA]</scope>
    <source>
        <strain evidence="4">TFB10046</strain>
    </source>
</reference>
<proteinExistence type="predicted"/>
<dbReference type="InParanoid" id="J0LGJ4"/>
<dbReference type="EMBL" id="JH687855">
    <property type="protein sequence ID" value="EJD36706.1"/>
    <property type="molecule type" value="Genomic_DNA"/>
</dbReference>
<name>J0LGJ4_AURST</name>
<accession>J0LGJ4</accession>
<dbReference type="OrthoDB" id="415532at2759"/>
<protein>
    <submittedName>
        <fullName evidence="3">Uncharacterized protein</fullName>
    </submittedName>
</protein>
<dbReference type="eggNOG" id="ENOG502QQIE">
    <property type="taxonomic scope" value="Eukaryota"/>
</dbReference>
<dbReference type="PANTHER" id="PTHR33119">
    <property type="entry name" value="IFI3P"/>
    <property type="match status" value="1"/>
</dbReference>
<dbReference type="InterPro" id="IPR025340">
    <property type="entry name" value="DUF4246"/>
</dbReference>
<gene>
    <name evidence="3" type="ORF">AURDEDRAFT_154543</name>
</gene>
<sequence>MSYYHDRESFAHPFLARDEEDGEPARTVEELKMCALSATLRSKPEWWRKVKDAAIVARWKKEALEQGLGEKHVEYVLAELHDYVTLRDDATGIEISCFDRIWQSDSLIPTSVSDALKEGVRALEDVPDDQKDWHPRANGLVLDLVHPSLYPLVYGRTMVHGDDGKLAPAVAPAGDSTTSDRFAWLPTDFTVAQDCTVARKGYINNLHPSHGGLYTTLNHIISAFVPLFERVLTDLLHTTDFPLRVSDAYHHVEEDRPVRREGEPDTSYWQRYDDWYEHGRPIVLSDPSAYTPRGAALRKETYSLGGRDIQVIVKLANIILTPEKPEYPGGSWHVNICESRLAFRTAVAAPDSYEQSDYSGAQAVWGLEHEGPLVQDLGSVQTKAGRCIAFPNIYQHCVAPFKLVDASCPGHRKILALFLVDPNICIPSTSVVVPQQAEWMYETLIESSLDSHLQKLPAELLKMVSEVGGHTMSREEAFKYREELMDERTQFVKSNNEDYFEMTFNMCEH</sequence>
<evidence type="ECO:0000313" key="3">
    <source>
        <dbReference type="EMBL" id="EJD36706.1"/>
    </source>
</evidence>
<dbReference type="KEGG" id="adl:AURDEDRAFT_154543"/>
<dbReference type="PANTHER" id="PTHR33119:SF1">
    <property type="entry name" value="FE2OG DIOXYGENASE DOMAIN-CONTAINING PROTEIN"/>
    <property type="match status" value="1"/>
</dbReference>
<feature type="domain" description="DUF4246" evidence="1">
    <location>
        <begin position="71"/>
        <end position="335"/>
    </location>
</feature>
<evidence type="ECO:0000313" key="4">
    <source>
        <dbReference type="Proteomes" id="UP000006514"/>
    </source>
</evidence>
<dbReference type="Pfam" id="PF14033">
    <property type="entry name" value="DUF4246"/>
    <property type="match status" value="1"/>
</dbReference>
<dbReference type="Pfam" id="PF21666">
    <property type="entry name" value="DUF4246_N"/>
    <property type="match status" value="1"/>
</dbReference>